<evidence type="ECO:0000313" key="1">
    <source>
        <dbReference type="EMBL" id="KAI3796989.1"/>
    </source>
</evidence>
<keyword evidence="2" id="KW-1185">Reference proteome</keyword>
<proteinExistence type="predicted"/>
<gene>
    <name evidence="1" type="ORF">L1987_39677</name>
</gene>
<reference evidence="1 2" key="2">
    <citation type="journal article" date="2022" name="Mol. Ecol. Resour.">
        <title>The genomes of chicory, endive, great burdock and yacon provide insights into Asteraceae paleo-polyploidization history and plant inulin production.</title>
        <authorList>
            <person name="Fan W."/>
            <person name="Wang S."/>
            <person name="Wang H."/>
            <person name="Wang A."/>
            <person name="Jiang F."/>
            <person name="Liu H."/>
            <person name="Zhao H."/>
            <person name="Xu D."/>
            <person name="Zhang Y."/>
        </authorList>
    </citation>
    <scope>NUCLEOTIDE SEQUENCE [LARGE SCALE GENOMIC DNA]</scope>
    <source>
        <strain evidence="2">cv. Yunnan</strain>
        <tissue evidence="1">Leaves</tissue>
    </source>
</reference>
<protein>
    <submittedName>
        <fullName evidence="1">Uncharacterized protein</fullName>
    </submittedName>
</protein>
<organism evidence="1 2">
    <name type="scientific">Smallanthus sonchifolius</name>
    <dbReference type="NCBI Taxonomy" id="185202"/>
    <lineage>
        <taxon>Eukaryota</taxon>
        <taxon>Viridiplantae</taxon>
        <taxon>Streptophyta</taxon>
        <taxon>Embryophyta</taxon>
        <taxon>Tracheophyta</taxon>
        <taxon>Spermatophyta</taxon>
        <taxon>Magnoliopsida</taxon>
        <taxon>eudicotyledons</taxon>
        <taxon>Gunneridae</taxon>
        <taxon>Pentapetalae</taxon>
        <taxon>asterids</taxon>
        <taxon>campanulids</taxon>
        <taxon>Asterales</taxon>
        <taxon>Asteraceae</taxon>
        <taxon>Asteroideae</taxon>
        <taxon>Heliantheae alliance</taxon>
        <taxon>Millerieae</taxon>
        <taxon>Smallanthus</taxon>
    </lineage>
</organism>
<sequence length="756" mass="87189">MAIEAVVSVVLQKVTDMLKGQSLTQNKLLAYEVQEIMKSLESMRNLIMISTKEINAQEEDRYLEAVYMVEDGIEKFTLNVVRRRKVFGFLTNHIFFFDNLNSCLKIHQKIKKITTQLMVKIKHNGHYTSICKKDDKSSDTRATDHVSFSYSCNEDVMQIVGIKERFQQTKQMSSFSYKEQELGVFGLKQDVDLLSCKGLPLNILLLAGLFSMTDRSSWEEVFSGMKNSMDVLSLCYNDLSDNLKVCLLYLVLFPKEFDIPVRRLLRLWLAEGFVKHESTEGFPEDTAQTYFDELVNRNMIQISKLRSDNSPRQCFVLGVLHDYLSLKAKETNLFHTYRNLINCEEDSFLNVRRMVEYESPKKEQVSQKQLGTEKNSNQSFHKKTQPKSPSFNPSHLRSYMSFNNQQTDFMQANRIGSFLGNIINDGFGLLRVLDLEGVYKPILPENIGNLCNLRYLGLRLTYLDSLPSSVGELSHLETLDLKHTCIDELPCSIWRLKKLQYLNLNEMRLDMQLRSSLRLLTLWGLFLDKKVPIKDGFDKLQDLRELGVTFFLASNQEDLMNWIANLKDLRSLRLRSKDNLGRASKLMVKSMSNLGRLSHLNLLGSLEKLPNYNEFPPTLKVLTLSISLLKHDPMQTIGQLPCLTVLRLLGQSYIGKEMVCVKGGFSRLKVLKMWMLKELKSWVVEEGSMKSLKHLEIRCCEKLQSIPTTLMQQPRLENLVLTGMPHTFTADVERLKSDHTTMTIKHWKFPPLPVSS</sequence>
<name>A0ACB9HM42_9ASTR</name>
<accession>A0ACB9HM42</accession>
<dbReference type="EMBL" id="CM042029">
    <property type="protein sequence ID" value="KAI3796989.1"/>
    <property type="molecule type" value="Genomic_DNA"/>
</dbReference>
<reference evidence="2" key="1">
    <citation type="journal article" date="2022" name="Mol. Ecol. Resour.">
        <title>The genomes of chicory, endive, great burdock and yacon provide insights into Asteraceae palaeo-polyploidization history and plant inulin production.</title>
        <authorList>
            <person name="Fan W."/>
            <person name="Wang S."/>
            <person name="Wang H."/>
            <person name="Wang A."/>
            <person name="Jiang F."/>
            <person name="Liu H."/>
            <person name="Zhao H."/>
            <person name="Xu D."/>
            <person name="Zhang Y."/>
        </authorList>
    </citation>
    <scope>NUCLEOTIDE SEQUENCE [LARGE SCALE GENOMIC DNA]</scope>
    <source>
        <strain evidence="2">cv. Yunnan</strain>
    </source>
</reference>
<dbReference type="Proteomes" id="UP001056120">
    <property type="component" value="Linkage Group LG12"/>
</dbReference>
<comment type="caution">
    <text evidence="1">The sequence shown here is derived from an EMBL/GenBank/DDBJ whole genome shotgun (WGS) entry which is preliminary data.</text>
</comment>
<evidence type="ECO:0000313" key="2">
    <source>
        <dbReference type="Proteomes" id="UP001056120"/>
    </source>
</evidence>